<evidence type="ECO:0000256" key="1">
    <source>
        <dbReference type="ARBA" id="ARBA00004651"/>
    </source>
</evidence>
<dbReference type="InterPro" id="IPR035906">
    <property type="entry name" value="MetI-like_sf"/>
</dbReference>
<dbReference type="SUPFAM" id="SSF161098">
    <property type="entry name" value="MetI-like"/>
    <property type="match status" value="1"/>
</dbReference>
<evidence type="ECO:0000256" key="8">
    <source>
        <dbReference type="RuleBase" id="RU363032"/>
    </source>
</evidence>
<reference evidence="10 11" key="1">
    <citation type="submission" date="2019-07" db="EMBL/GenBank/DDBJ databases">
        <title>Full genome sequence of Humibacter sp. WJ7-1.</title>
        <authorList>
            <person name="Im W.-T."/>
        </authorList>
    </citation>
    <scope>NUCLEOTIDE SEQUENCE [LARGE SCALE GENOMIC DNA]</scope>
    <source>
        <strain evidence="10 11">WJ7-1</strain>
    </source>
</reference>
<evidence type="ECO:0000256" key="7">
    <source>
        <dbReference type="ARBA" id="ARBA00023136"/>
    </source>
</evidence>
<evidence type="ECO:0000256" key="5">
    <source>
        <dbReference type="ARBA" id="ARBA00022692"/>
    </source>
</evidence>
<dbReference type="CDD" id="cd06261">
    <property type="entry name" value="TM_PBP2"/>
    <property type="match status" value="1"/>
</dbReference>
<protein>
    <submittedName>
        <fullName evidence="10">ABC transporter permease</fullName>
    </submittedName>
</protein>
<name>A0A5B8M7N1_9MICO</name>
<keyword evidence="3 8" id="KW-0813">Transport</keyword>
<feature type="transmembrane region" description="Helical" evidence="8">
    <location>
        <begin position="128"/>
        <end position="151"/>
    </location>
</feature>
<comment type="subcellular location">
    <subcellularLocation>
        <location evidence="1 8">Cell membrane</location>
        <topology evidence="1 8">Multi-pass membrane protein</topology>
    </subcellularLocation>
</comment>
<evidence type="ECO:0000259" key="9">
    <source>
        <dbReference type="PROSITE" id="PS50928"/>
    </source>
</evidence>
<feature type="transmembrane region" description="Helical" evidence="8">
    <location>
        <begin position="221"/>
        <end position="243"/>
    </location>
</feature>
<keyword evidence="11" id="KW-1185">Reference proteome</keyword>
<feature type="transmembrane region" description="Helical" evidence="8">
    <location>
        <begin position="279"/>
        <end position="299"/>
    </location>
</feature>
<evidence type="ECO:0000256" key="2">
    <source>
        <dbReference type="ARBA" id="ARBA00007069"/>
    </source>
</evidence>
<dbReference type="PROSITE" id="PS50928">
    <property type="entry name" value="ABC_TM1"/>
    <property type="match status" value="1"/>
</dbReference>
<dbReference type="PANTHER" id="PTHR42929:SF1">
    <property type="entry name" value="INNER MEMBRANE ABC TRANSPORTER PERMEASE PROTEIN YDCU-RELATED"/>
    <property type="match status" value="1"/>
</dbReference>
<keyword evidence="4" id="KW-1003">Cell membrane</keyword>
<dbReference type="RefSeq" id="WP_146322018.1">
    <property type="nucleotide sequence ID" value="NZ_CP042305.1"/>
</dbReference>
<feature type="transmembrane region" description="Helical" evidence="8">
    <location>
        <begin position="171"/>
        <end position="200"/>
    </location>
</feature>
<keyword evidence="6 8" id="KW-1133">Transmembrane helix</keyword>
<keyword evidence="7 8" id="KW-0472">Membrane</keyword>
<gene>
    <name evidence="10" type="ORF">FPZ11_15660</name>
</gene>
<dbReference type="GO" id="GO:0055085">
    <property type="term" value="P:transmembrane transport"/>
    <property type="evidence" value="ECO:0007669"/>
    <property type="project" value="InterPro"/>
</dbReference>
<organism evidence="10 11">
    <name type="scientific">Humibacter ginsenosidimutans</name>
    <dbReference type="NCBI Taxonomy" id="2599293"/>
    <lineage>
        <taxon>Bacteria</taxon>
        <taxon>Bacillati</taxon>
        <taxon>Actinomycetota</taxon>
        <taxon>Actinomycetes</taxon>
        <taxon>Micrococcales</taxon>
        <taxon>Microbacteriaceae</taxon>
        <taxon>Humibacter</taxon>
    </lineage>
</organism>
<evidence type="ECO:0000256" key="3">
    <source>
        <dbReference type="ARBA" id="ARBA00022448"/>
    </source>
</evidence>
<dbReference type="KEGG" id="huw:FPZ11_15660"/>
<feature type="transmembrane region" description="Helical" evidence="8">
    <location>
        <begin position="94"/>
        <end position="116"/>
    </location>
</feature>
<dbReference type="InterPro" id="IPR000515">
    <property type="entry name" value="MetI-like"/>
</dbReference>
<dbReference type="OrthoDB" id="9808619at2"/>
<keyword evidence="5 8" id="KW-0812">Transmembrane</keyword>
<evidence type="ECO:0000256" key="6">
    <source>
        <dbReference type="ARBA" id="ARBA00022989"/>
    </source>
</evidence>
<feature type="transmembrane region" description="Helical" evidence="8">
    <location>
        <begin position="31"/>
        <end position="58"/>
    </location>
</feature>
<dbReference type="EMBL" id="CP042305">
    <property type="protein sequence ID" value="QDZ16014.1"/>
    <property type="molecule type" value="Genomic_DNA"/>
</dbReference>
<dbReference type="Gene3D" id="1.10.3720.10">
    <property type="entry name" value="MetI-like"/>
    <property type="match status" value="1"/>
</dbReference>
<evidence type="ECO:0000313" key="11">
    <source>
        <dbReference type="Proteomes" id="UP000320216"/>
    </source>
</evidence>
<sequence length="311" mass="33697">MTTLAPATEVGGTPAPARGIKNRIRRNPAPYLLGLAGGAWLLVLFVIPLISGLAVSLMTGNPENGYTLTWNWSVYAQLFGPDATTNYWLFLGRAIFYGALATIVTILVGFPMAYFIAFRVKPQWKNALLLLVMLSFLVSFVIRTDMWAFLLSDQGPVLTVLRTLHLASSSFHILGTDAAVIGGLAYNDLAFMVLPIYVALERIDPRLIEASADLYGRKSATFFHTVLPLTRSGIFAGILLVFIDSAGDPVTPSLLGGTNTYTIGQAIQDAYLTNQQYNVAAALSTVLMIVLGVILFLYARIAGTDNIEDLV</sequence>
<comment type="similarity">
    <text evidence="2">Belongs to the binding-protein-dependent transport system permease family. CysTW subfamily.</text>
</comment>
<dbReference type="AlphaFoldDB" id="A0A5B8M7N1"/>
<dbReference type="PANTHER" id="PTHR42929">
    <property type="entry name" value="INNER MEMBRANE ABC TRANSPORTER PERMEASE PROTEIN YDCU-RELATED-RELATED"/>
    <property type="match status" value="1"/>
</dbReference>
<evidence type="ECO:0000313" key="10">
    <source>
        <dbReference type="EMBL" id="QDZ16014.1"/>
    </source>
</evidence>
<dbReference type="Proteomes" id="UP000320216">
    <property type="component" value="Chromosome"/>
</dbReference>
<evidence type="ECO:0000256" key="4">
    <source>
        <dbReference type="ARBA" id="ARBA00022475"/>
    </source>
</evidence>
<accession>A0A5B8M7N1</accession>
<proteinExistence type="inferred from homology"/>
<dbReference type="Pfam" id="PF00528">
    <property type="entry name" value="BPD_transp_1"/>
    <property type="match status" value="1"/>
</dbReference>
<feature type="domain" description="ABC transmembrane type-1" evidence="9">
    <location>
        <begin position="91"/>
        <end position="298"/>
    </location>
</feature>
<dbReference type="GO" id="GO:0005886">
    <property type="term" value="C:plasma membrane"/>
    <property type="evidence" value="ECO:0007669"/>
    <property type="project" value="UniProtKB-SubCell"/>
</dbReference>